<feature type="signal peptide" evidence="1">
    <location>
        <begin position="1"/>
        <end position="23"/>
    </location>
</feature>
<dbReference type="Proteomes" id="UP000629963">
    <property type="component" value="Unassembled WGS sequence"/>
</dbReference>
<gene>
    <name evidence="2" type="ORF">H8R23_01540</name>
</gene>
<accession>A0ABR7J3S9</accession>
<dbReference type="EMBL" id="JACRUJ010000001">
    <property type="protein sequence ID" value="MBC5840073.1"/>
    <property type="molecule type" value="Genomic_DNA"/>
</dbReference>
<evidence type="ECO:0000313" key="3">
    <source>
        <dbReference type="Proteomes" id="UP000629963"/>
    </source>
</evidence>
<protein>
    <recommendedName>
        <fullName evidence="4">Lipoprotein</fullName>
    </recommendedName>
</protein>
<reference evidence="2 3" key="1">
    <citation type="submission" date="2020-08" db="EMBL/GenBank/DDBJ databases">
        <title>Description of novel Flavobacterium F-380 isolate.</title>
        <authorList>
            <person name="Saticioglu I.B."/>
            <person name="Duman M."/>
            <person name="Altun S."/>
        </authorList>
    </citation>
    <scope>NUCLEOTIDE SEQUENCE [LARGE SCALE GENOMIC DNA]</scope>
    <source>
        <strain evidence="2 3">F-380</strain>
    </source>
</reference>
<evidence type="ECO:0000256" key="1">
    <source>
        <dbReference type="SAM" id="SignalP"/>
    </source>
</evidence>
<sequence length="123" mass="13630">MKKFHIILIVLLGIFMMPSNAIACGTTKNVSSYGMEMTSKTKKKDCCDTTSHSKSKKEKGCTGKCGMGMCTSNSSVNTAIYSNYNFEVQETVFNFNTEKQTVEYITFSLSDGFTSIWLIPKIG</sequence>
<evidence type="ECO:0008006" key="4">
    <source>
        <dbReference type="Google" id="ProtNLM"/>
    </source>
</evidence>
<name>A0ABR7J3S9_9FLAO</name>
<comment type="caution">
    <text evidence="2">The sequence shown here is derived from an EMBL/GenBank/DDBJ whole genome shotgun (WGS) entry which is preliminary data.</text>
</comment>
<evidence type="ECO:0000313" key="2">
    <source>
        <dbReference type="EMBL" id="MBC5840073.1"/>
    </source>
</evidence>
<keyword evidence="1" id="KW-0732">Signal</keyword>
<feature type="chain" id="PRO_5047169941" description="Lipoprotein" evidence="1">
    <location>
        <begin position="24"/>
        <end position="123"/>
    </location>
</feature>
<keyword evidence="3" id="KW-1185">Reference proteome</keyword>
<organism evidence="2 3">
    <name type="scientific">Flavobacterium kayseriense</name>
    <dbReference type="NCBI Taxonomy" id="2764714"/>
    <lineage>
        <taxon>Bacteria</taxon>
        <taxon>Pseudomonadati</taxon>
        <taxon>Bacteroidota</taxon>
        <taxon>Flavobacteriia</taxon>
        <taxon>Flavobacteriales</taxon>
        <taxon>Flavobacteriaceae</taxon>
        <taxon>Flavobacterium</taxon>
    </lineage>
</organism>
<dbReference type="RefSeq" id="WP_187008673.1">
    <property type="nucleotide sequence ID" value="NZ_JACRUI010000001.1"/>
</dbReference>
<proteinExistence type="predicted"/>